<proteinExistence type="predicted"/>
<organism evidence="2 3">
    <name type="scientific">Apibacter muscae</name>
    <dbReference type="NCBI Taxonomy" id="2509004"/>
    <lineage>
        <taxon>Bacteria</taxon>
        <taxon>Pseudomonadati</taxon>
        <taxon>Bacteroidota</taxon>
        <taxon>Flavobacteriia</taxon>
        <taxon>Flavobacteriales</taxon>
        <taxon>Weeksellaceae</taxon>
        <taxon>Apibacter</taxon>
    </lineage>
</organism>
<evidence type="ECO:0000313" key="2">
    <source>
        <dbReference type="EMBL" id="TWP27776.1"/>
    </source>
</evidence>
<dbReference type="Pfam" id="PF08845">
    <property type="entry name" value="SymE_toxin"/>
    <property type="match status" value="1"/>
</dbReference>
<dbReference type="AlphaFoldDB" id="A0A563DC35"/>
<dbReference type="GO" id="GO:0003723">
    <property type="term" value="F:RNA binding"/>
    <property type="evidence" value="ECO:0007669"/>
    <property type="project" value="InterPro"/>
</dbReference>
<dbReference type="Proteomes" id="UP000319499">
    <property type="component" value="Unassembled WGS sequence"/>
</dbReference>
<dbReference type="OrthoDB" id="9803936at2"/>
<keyword evidence="3" id="KW-1185">Reference proteome</keyword>
<reference evidence="2 3" key="1">
    <citation type="submission" date="2019-02" db="EMBL/GenBank/DDBJ databases">
        <title>Apibacter muscae sp. nov.: a novel member of the house fly microbiota.</title>
        <authorList>
            <person name="Park R."/>
        </authorList>
    </citation>
    <scope>NUCLEOTIDE SEQUENCE [LARGE SCALE GENOMIC DNA]</scope>
    <source>
        <strain evidence="2 3">AL1</strain>
    </source>
</reference>
<comment type="caution">
    <text evidence="2">The sequence shown here is derived from an EMBL/GenBank/DDBJ whole genome shotgun (WGS) entry which is preliminary data.</text>
</comment>
<protein>
    <submittedName>
        <fullName evidence="2">Type I addiction module toxin, SymE family</fullName>
    </submittedName>
</protein>
<dbReference type="GO" id="GO:0016070">
    <property type="term" value="P:RNA metabolic process"/>
    <property type="evidence" value="ECO:0007669"/>
    <property type="project" value="InterPro"/>
</dbReference>
<feature type="domain" description="Toxin SymE-like" evidence="1">
    <location>
        <begin position="14"/>
        <end position="57"/>
    </location>
</feature>
<dbReference type="InterPro" id="IPR014944">
    <property type="entry name" value="Toxin_SymE-like"/>
</dbReference>
<name>A0A563DC35_9FLAO</name>
<evidence type="ECO:0000259" key="1">
    <source>
        <dbReference type="Pfam" id="PF08845"/>
    </source>
</evidence>
<dbReference type="GO" id="GO:0016788">
    <property type="term" value="F:hydrolase activity, acting on ester bonds"/>
    <property type="evidence" value="ECO:0007669"/>
    <property type="project" value="InterPro"/>
</dbReference>
<sequence length="65" mass="7864">MKKYTRRLKIYTHYSPGKYKKDCKVPYIRLRGKWLEQAGFQVGKPILVVVNKQKLVILFRKCYNE</sequence>
<gene>
    <name evidence="2" type="ORF">ETU09_06685</name>
</gene>
<dbReference type="RefSeq" id="WP_146292728.1">
    <property type="nucleotide sequence ID" value="NZ_SELH01000021.1"/>
</dbReference>
<accession>A0A563DC35</accession>
<dbReference type="GO" id="GO:0005737">
    <property type="term" value="C:cytoplasm"/>
    <property type="evidence" value="ECO:0007669"/>
    <property type="project" value="InterPro"/>
</dbReference>
<evidence type="ECO:0000313" key="3">
    <source>
        <dbReference type="Proteomes" id="UP000319499"/>
    </source>
</evidence>
<dbReference type="EMBL" id="SELH01000021">
    <property type="protein sequence ID" value="TWP27776.1"/>
    <property type="molecule type" value="Genomic_DNA"/>
</dbReference>